<evidence type="ECO:0000256" key="1">
    <source>
        <dbReference type="SAM" id="MobiDB-lite"/>
    </source>
</evidence>
<proteinExistence type="predicted"/>
<reference evidence="2" key="1">
    <citation type="submission" date="2018-11" db="EMBL/GenBank/DDBJ databases">
        <authorList>
            <consortium name="Pathogen Informatics"/>
        </authorList>
    </citation>
    <scope>NUCLEOTIDE SEQUENCE</scope>
</reference>
<name>A0A3S5CNF2_9PLAT</name>
<dbReference type="AlphaFoldDB" id="A0A3S5CNF2"/>
<protein>
    <submittedName>
        <fullName evidence="2">Uncharacterized protein</fullName>
    </submittedName>
</protein>
<dbReference type="EMBL" id="CAAALY010060276">
    <property type="protein sequence ID" value="VEL23148.1"/>
    <property type="molecule type" value="Genomic_DNA"/>
</dbReference>
<keyword evidence="3" id="KW-1185">Reference proteome</keyword>
<evidence type="ECO:0000313" key="3">
    <source>
        <dbReference type="Proteomes" id="UP000784294"/>
    </source>
</evidence>
<sequence length="81" mass="9557">MPIGDFHKGINTEKNDNFGLYRIVFCKHFISYHIDDHERNIKNGGAYDCKDLHDKFREGEDYEQDQHVDNVNASDPWSRPC</sequence>
<feature type="region of interest" description="Disordered" evidence="1">
    <location>
        <begin position="60"/>
        <end position="81"/>
    </location>
</feature>
<gene>
    <name evidence="2" type="ORF">PXEA_LOCUS16588</name>
</gene>
<accession>A0A3S5CNF2</accession>
<comment type="caution">
    <text evidence="2">The sequence shown here is derived from an EMBL/GenBank/DDBJ whole genome shotgun (WGS) entry which is preliminary data.</text>
</comment>
<organism evidence="2 3">
    <name type="scientific">Protopolystoma xenopodis</name>
    <dbReference type="NCBI Taxonomy" id="117903"/>
    <lineage>
        <taxon>Eukaryota</taxon>
        <taxon>Metazoa</taxon>
        <taxon>Spiralia</taxon>
        <taxon>Lophotrochozoa</taxon>
        <taxon>Platyhelminthes</taxon>
        <taxon>Monogenea</taxon>
        <taxon>Polyopisthocotylea</taxon>
        <taxon>Polystomatidea</taxon>
        <taxon>Polystomatidae</taxon>
        <taxon>Protopolystoma</taxon>
    </lineage>
</organism>
<dbReference type="Proteomes" id="UP000784294">
    <property type="component" value="Unassembled WGS sequence"/>
</dbReference>
<evidence type="ECO:0000313" key="2">
    <source>
        <dbReference type="EMBL" id="VEL23148.1"/>
    </source>
</evidence>